<dbReference type="Pfam" id="PF00990">
    <property type="entry name" value="GGDEF"/>
    <property type="match status" value="1"/>
</dbReference>
<proteinExistence type="predicted"/>
<dbReference type="InterPro" id="IPR029787">
    <property type="entry name" value="Nucleotide_cyclase"/>
</dbReference>
<dbReference type="RefSeq" id="WP_257513094.1">
    <property type="nucleotide sequence ID" value="NZ_JANKHG010000027.1"/>
</dbReference>
<dbReference type="InterPro" id="IPR000160">
    <property type="entry name" value="GGDEF_dom"/>
</dbReference>
<dbReference type="Gene3D" id="3.30.70.270">
    <property type="match status" value="1"/>
</dbReference>
<dbReference type="CDD" id="cd01949">
    <property type="entry name" value="GGDEF"/>
    <property type="match status" value="1"/>
</dbReference>
<dbReference type="PANTHER" id="PTHR45138">
    <property type="entry name" value="REGULATORY COMPONENTS OF SENSORY TRANSDUCTION SYSTEM"/>
    <property type="match status" value="1"/>
</dbReference>
<gene>
    <name evidence="3" type="ORF">NSP04_14625</name>
</gene>
<comment type="caution">
    <text evidence="3">The sequence shown here is derived from an EMBL/GenBank/DDBJ whole genome shotgun (WGS) entry which is preliminary data.</text>
</comment>
<dbReference type="InterPro" id="IPR043128">
    <property type="entry name" value="Rev_trsase/Diguanyl_cyclase"/>
</dbReference>
<dbReference type="InterPro" id="IPR050469">
    <property type="entry name" value="Diguanylate_Cyclase"/>
</dbReference>
<evidence type="ECO:0000259" key="2">
    <source>
        <dbReference type="PROSITE" id="PS50887"/>
    </source>
</evidence>
<sequence>MEWFLISGLLLMLSVLAIWVVMLRSERGRLESLLLTDELTGVLSRRGLLFSFSNLSAQKTDQTEIQVVFVDMNGLKALNSEGGHLAGDKALRTLGQRLREFCEPNEWVARYGGDEFVLFLRTSSGVTVDRLERLNESLDRSQQFTWAHAMLDRKGDLLKQINDLSRQVLNKKLDIDSQRIFDRLDF</sequence>
<evidence type="ECO:0000313" key="4">
    <source>
        <dbReference type="Proteomes" id="UP001165267"/>
    </source>
</evidence>
<organism evidence="3 4">
    <name type="scientific">Limnobacter parvus</name>
    <dbReference type="NCBI Taxonomy" id="2939690"/>
    <lineage>
        <taxon>Bacteria</taxon>
        <taxon>Pseudomonadati</taxon>
        <taxon>Pseudomonadota</taxon>
        <taxon>Betaproteobacteria</taxon>
        <taxon>Burkholderiales</taxon>
        <taxon>Burkholderiaceae</taxon>
        <taxon>Limnobacter</taxon>
    </lineage>
</organism>
<name>A0ABT1XKQ3_9BURK</name>
<dbReference type="PANTHER" id="PTHR45138:SF24">
    <property type="entry name" value="DIGUANYLATE CYCLASE DGCC-RELATED"/>
    <property type="match status" value="1"/>
</dbReference>
<evidence type="ECO:0000313" key="3">
    <source>
        <dbReference type="EMBL" id="MCR2747883.1"/>
    </source>
</evidence>
<evidence type="ECO:0000256" key="1">
    <source>
        <dbReference type="ARBA" id="ARBA00012528"/>
    </source>
</evidence>
<dbReference type="SUPFAM" id="SSF55073">
    <property type="entry name" value="Nucleotide cyclase"/>
    <property type="match status" value="1"/>
</dbReference>
<dbReference type="NCBIfam" id="TIGR00254">
    <property type="entry name" value="GGDEF"/>
    <property type="match status" value="1"/>
</dbReference>
<keyword evidence="4" id="KW-1185">Reference proteome</keyword>
<dbReference type="EMBL" id="JANKHG010000027">
    <property type="protein sequence ID" value="MCR2747883.1"/>
    <property type="molecule type" value="Genomic_DNA"/>
</dbReference>
<accession>A0ABT1XKQ3</accession>
<protein>
    <recommendedName>
        <fullName evidence="1">diguanylate cyclase</fullName>
        <ecNumber evidence="1">2.7.7.65</ecNumber>
    </recommendedName>
</protein>
<dbReference type="SMART" id="SM00267">
    <property type="entry name" value="GGDEF"/>
    <property type="match status" value="1"/>
</dbReference>
<dbReference type="PROSITE" id="PS50887">
    <property type="entry name" value="GGDEF"/>
    <property type="match status" value="1"/>
</dbReference>
<reference evidence="3" key="1">
    <citation type="submission" date="2022-07" db="EMBL/GenBank/DDBJ databases">
        <authorList>
            <person name="Xamxidin M."/>
        </authorList>
    </citation>
    <scope>NUCLEOTIDE SEQUENCE</scope>
    <source>
        <strain evidence="3">YS8-69</strain>
    </source>
</reference>
<dbReference type="EC" id="2.7.7.65" evidence="1"/>
<feature type="domain" description="GGDEF" evidence="2">
    <location>
        <begin position="63"/>
        <end position="186"/>
    </location>
</feature>
<dbReference type="Proteomes" id="UP001165267">
    <property type="component" value="Unassembled WGS sequence"/>
</dbReference>